<reference evidence="2" key="4">
    <citation type="submission" date="2025-09" db="UniProtKB">
        <authorList>
            <consortium name="Ensembl"/>
        </authorList>
    </citation>
    <scope>IDENTIFICATION</scope>
    <source>
        <strain evidence="2">17573</strain>
    </source>
</reference>
<dbReference type="Proteomes" id="UP000006718">
    <property type="component" value="Chromosome 14"/>
</dbReference>
<keyword evidence="1" id="KW-1133">Transmembrane helix</keyword>
<dbReference type="Bgee" id="ENSMMUG00000051144">
    <property type="expression patterns" value="Expressed in liver and 3 other cell types or tissues"/>
</dbReference>
<reference evidence="2" key="2">
    <citation type="submission" date="2019-01" db="EMBL/GenBank/DDBJ databases">
        <authorList>
            <person name="Graves T."/>
            <person name="Eichler E.E."/>
            <person name="Wilson R.K."/>
        </authorList>
    </citation>
    <scope>NUCLEOTIDE SEQUENCE [LARGE SCALE GENOMIC DNA]</scope>
    <source>
        <strain evidence="2">17573</strain>
    </source>
</reference>
<dbReference type="PANTHER" id="PTHR46254:SF3">
    <property type="entry name" value="SECRETED PROTEIN"/>
    <property type="match status" value="1"/>
</dbReference>
<keyword evidence="1" id="KW-0472">Membrane</keyword>
<accession>A0A5F7ZNB6</accession>
<dbReference type="Ensembl" id="ENSMMUT00000104563.1">
    <property type="protein sequence ID" value="ENSMMUP00000066119.1"/>
    <property type="gene ID" value="ENSMMUG00000051144.1"/>
</dbReference>
<keyword evidence="3" id="KW-1185">Reference proteome</keyword>
<dbReference type="GeneTree" id="ENSGT00940000164709"/>
<protein>
    <submittedName>
        <fullName evidence="2">Uncharacterized protein</fullName>
    </submittedName>
</protein>
<dbReference type="InParanoid" id="A0A5F7ZNB6"/>
<reference evidence="3" key="1">
    <citation type="journal article" date="2007" name="Science">
        <title>Evolutionary and biomedical insights from the rhesus macaque genome.</title>
        <authorList>
            <person name="Gibbs R.A."/>
            <person name="Rogers J."/>
            <person name="Katze M.G."/>
            <person name="Bumgarner R."/>
            <person name="Weinstock G.M."/>
            <person name="Mardis E.R."/>
            <person name="Remington K.A."/>
            <person name="Strausberg R.L."/>
            <person name="Venter J.C."/>
            <person name="Wilson R.K."/>
            <person name="Batzer M.A."/>
            <person name="Bustamante C.D."/>
            <person name="Eichler E.E."/>
            <person name="Hahn M.W."/>
            <person name="Hardison R.C."/>
            <person name="Makova K.D."/>
            <person name="Miller W."/>
            <person name="Milosavljevic A."/>
            <person name="Palermo R.E."/>
            <person name="Siepel A."/>
            <person name="Sikela J.M."/>
            <person name="Attaway T."/>
            <person name="Bell S."/>
            <person name="Bernard K.E."/>
            <person name="Buhay C.J."/>
            <person name="Chandrabose M.N."/>
            <person name="Dao M."/>
            <person name="Davis C."/>
            <person name="Delehaunty K.D."/>
            <person name="Ding Y."/>
            <person name="Dinh H.H."/>
            <person name="Dugan-Rocha S."/>
            <person name="Fulton L.A."/>
            <person name="Gabisi R.A."/>
            <person name="Garner T.T."/>
            <person name="Godfrey J."/>
            <person name="Hawes A.C."/>
            <person name="Hernandez J."/>
            <person name="Hines S."/>
            <person name="Holder M."/>
            <person name="Hume J."/>
            <person name="Jhangiani S.N."/>
            <person name="Joshi V."/>
            <person name="Khan Z.M."/>
            <person name="Kirkness E.F."/>
            <person name="Cree A."/>
            <person name="Fowler R.G."/>
            <person name="Lee S."/>
            <person name="Lewis L.R."/>
            <person name="Li Z."/>
            <person name="Liu Y.-S."/>
            <person name="Moore S.M."/>
            <person name="Muzny D."/>
            <person name="Nazareth L.V."/>
            <person name="Ngo D.N."/>
            <person name="Okwuonu G.O."/>
            <person name="Pai G."/>
            <person name="Parker D."/>
            <person name="Paul H.A."/>
            <person name="Pfannkoch C."/>
            <person name="Pohl C.S."/>
            <person name="Rogers Y.-H.C."/>
            <person name="Ruiz S.J."/>
            <person name="Sabo A."/>
            <person name="Santibanez J."/>
            <person name="Schneider B.W."/>
            <person name="Smith S.M."/>
            <person name="Sodergren E."/>
            <person name="Svatek A.F."/>
            <person name="Utterback T.R."/>
            <person name="Vattathil S."/>
            <person name="Warren W."/>
            <person name="White C.S."/>
            <person name="Chinwalla A.T."/>
            <person name="Feng Y."/>
            <person name="Halpern A.L."/>
            <person name="Hillier L.W."/>
            <person name="Huang X."/>
            <person name="Minx P."/>
            <person name="Nelson J.O."/>
            <person name="Pepin K.H."/>
            <person name="Qin X."/>
            <person name="Sutton G.G."/>
            <person name="Venter E."/>
            <person name="Walenz B.P."/>
            <person name="Wallis J.W."/>
            <person name="Worley K.C."/>
            <person name="Yang S.-P."/>
            <person name="Jones S.M."/>
            <person name="Marra M.A."/>
            <person name="Rocchi M."/>
            <person name="Schein J.E."/>
            <person name="Baertsch R."/>
            <person name="Clarke L."/>
            <person name="Csuros M."/>
            <person name="Glasscock J."/>
            <person name="Harris R.A."/>
            <person name="Havlak P."/>
            <person name="Jackson A.R."/>
            <person name="Jiang H."/>
            <person name="Liu Y."/>
            <person name="Messina D.N."/>
            <person name="Shen Y."/>
            <person name="Song H.X.-Z."/>
            <person name="Wylie T."/>
            <person name="Zhang L."/>
            <person name="Birney E."/>
            <person name="Han K."/>
            <person name="Konkel M.K."/>
            <person name="Lee J."/>
            <person name="Smit A.F.A."/>
            <person name="Ullmer B."/>
            <person name="Wang H."/>
            <person name="Xing J."/>
            <person name="Burhans R."/>
            <person name="Cheng Z."/>
            <person name="Karro J.E."/>
            <person name="Ma J."/>
            <person name="Raney B."/>
            <person name="She X."/>
            <person name="Cox M.J."/>
            <person name="Demuth J.P."/>
            <person name="Dumas L.J."/>
            <person name="Han S.-G."/>
            <person name="Hopkins J."/>
            <person name="Karimpour-Fard A."/>
            <person name="Kim Y.H."/>
            <person name="Pollack J.R."/>
            <person name="Vinar T."/>
            <person name="Addo-Quaye C."/>
            <person name="Degenhardt J."/>
            <person name="Denby A."/>
            <person name="Hubisz M.J."/>
            <person name="Indap A."/>
            <person name="Kosiol C."/>
            <person name="Lahn B.T."/>
            <person name="Lawson H.A."/>
            <person name="Marklein A."/>
            <person name="Nielsen R."/>
            <person name="Vallender E.J."/>
            <person name="Clark A.G."/>
            <person name="Ferguson B."/>
            <person name="Hernandez R.D."/>
            <person name="Hirani K."/>
            <person name="Kehrer-Sawatzki H."/>
            <person name="Kolb J."/>
            <person name="Patil S."/>
            <person name="Pu L.-L."/>
            <person name="Ren Y."/>
            <person name="Smith D.G."/>
            <person name="Wheeler D.A."/>
            <person name="Schenck I."/>
            <person name="Ball E.V."/>
            <person name="Chen R."/>
            <person name="Cooper D.N."/>
            <person name="Giardine B."/>
            <person name="Hsu F."/>
            <person name="Kent W.J."/>
            <person name="Lesk A."/>
            <person name="Nelson D.L."/>
            <person name="O'brien W.E."/>
            <person name="Pruefer K."/>
            <person name="Stenson P.D."/>
            <person name="Wallace J.C."/>
            <person name="Ke H."/>
            <person name="Liu X.-M."/>
            <person name="Wang P."/>
            <person name="Xiang A.P."/>
            <person name="Yang F."/>
            <person name="Barber G.P."/>
            <person name="Haussler D."/>
            <person name="Karolchik D."/>
            <person name="Kern A.D."/>
            <person name="Kuhn R.M."/>
            <person name="Smith K.E."/>
            <person name="Zwieg A.S."/>
        </authorList>
    </citation>
    <scope>NUCLEOTIDE SEQUENCE [LARGE SCALE GENOMIC DNA]</scope>
    <source>
        <strain evidence="3">17573</strain>
    </source>
</reference>
<organism evidence="2 3">
    <name type="scientific">Macaca mulatta</name>
    <name type="common">Rhesus macaque</name>
    <dbReference type="NCBI Taxonomy" id="9544"/>
    <lineage>
        <taxon>Eukaryota</taxon>
        <taxon>Metazoa</taxon>
        <taxon>Chordata</taxon>
        <taxon>Craniata</taxon>
        <taxon>Vertebrata</taxon>
        <taxon>Euteleostomi</taxon>
        <taxon>Mammalia</taxon>
        <taxon>Eutheria</taxon>
        <taxon>Euarchontoglires</taxon>
        <taxon>Primates</taxon>
        <taxon>Haplorrhini</taxon>
        <taxon>Catarrhini</taxon>
        <taxon>Cercopithecidae</taxon>
        <taxon>Cercopithecinae</taxon>
        <taxon>Macaca</taxon>
    </lineage>
</organism>
<dbReference type="VEuPathDB" id="HostDB:ENSMMUG00000051144"/>
<evidence type="ECO:0000313" key="3">
    <source>
        <dbReference type="Proteomes" id="UP000006718"/>
    </source>
</evidence>
<name>A0A5F7ZNB6_MACMU</name>
<feature type="transmembrane region" description="Helical" evidence="1">
    <location>
        <begin position="76"/>
        <end position="96"/>
    </location>
</feature>
<evidence type="ECO:0000313" key="2">
    <source>
        <dbReference type="Ensembl" id="ENSMMUP00000066119.1"/>
    </source>
</evidence>
<dbReference type="AlphaFoldDB" id="A0A5F7ZNB6"/>
<proteinExistence type="predicted"/>
<evidence type="ECO:0000256" key="1">
    <source>
        <dbReference type="SAM" id="Phobius"/>
    </source>
</evidence>
<dbReference type="PRINTS" id="PR02045">
    <property type="entry name" value="F138DOMAIN"/>
</dbReference>
<dbReference type="PANTHER" id="PTHR46254">
    <property type="entry name" value="PROTEIN GVQW1-RELATED"/>
    <property type="match status" value="1"/>
</dbReference>
<reference evidence="2" key="3">
    <citation type="submission" date="2025-08" db="UniProtKB">
        <authorList>
            <consortium name="Ensembl"/>
        </authorList>
    </citation>
    <scope>IDENTIFICATION</scope>
    <source>
        <strain evidence="2">17573</strain>
    </source>
</reference>
<keyword evidence="1" id="KW-0812">Transmembrane</keyword>
<sequence length="103" mass="11661">MQWCDLGSLQPPSPRGFKQFSCLSLPNKLDYRHTPPRQANFIFLVEMGFHHVGQTGLKFLTSGDPPVSASHRTRPALFPSVVWNTAVFILSVAICFQNSFHFR</sequence>